<keyword evidence="5" id="KW-0547">Nucleotide-binding</keyword>
<name>A0A9X1UNN4_9BURK</name>
<dbReference type="Pfam" id="PF02518">
    <property type="entry name" value="HATPase_c"/>
    <property type="match status" value="1"/>
</dbReference>
<dbReference type="InterPro" id="IPR003594">
    <property type="entry name" value="HATPase_dom"/>
</dbReference>
<evidence type="ECO:0000256" key="7">
    <source>
        <dbReference type="ARBA" id="ARBA00022840"/>
    </source>
</evidence>
<keyword evidence="6 11" id="KW-0418">Kinase</keyword>
<dbReference type="Pfam" id="PF07730">
    <property type="entry name" value="HisKA_3"/>
    <property type="match status" value="1"/>
</dbReference>
<reference evidence="11" key="1">
    <citation type="submission" date="2022-01" db="EMBL/GenBank/DDBJ databases">
        <title>Genome sequence and assembly of Parabukholderia sp. RG36.</title>
        <authorList>
            <person name="Chhetri G."/>
        </authorList>
    </citation>
    <scope>NUCLEOTIDE SEQUENCE</scope>
    <source>
        <strain evidence="11">RG36</strain>
    </source>
</reference>
<dbReference type="PANTHER" id="PTHR24421">
    <property type="entry name" value="NITRATE/NITRITE SENSOR PROTEIN NARX-RELATED"/>
    <property type="match status" value="1"/>
</dbReference>
<evidence type="ECO:0000256" key="5">
    <source>
        <dbReference type="ARBA" id="ARBA00022741"/>
    </source>
</evidence>
<dbReference type="SMART" id="SM00086">
    <property type="entry name" value="PAC"/>
    <property type="match status" value="1"/>
</dbReference>
<dbReference type="SUPFAM" id="SSF55785">
    <property type="entry name" value="PYP-like sensor domain (PAS domain)"/>
    <property type="match status" value="1"/>
</dbReference>
<dbReference type="InterPro" id="IPR035965">
    <property type="entry name" value="PAS-like_dom_sf"/>
</dbReference>
<evidence type="ECO:0000256" key="2">
    <source>
        <dbReference type="ARBA" id="ARBA00012438"/>
    </source>
</evidence>
<protein>
    <recommendedName>
        <fullName evidence="2">histidine kinase</fullName>
        <ecNumber evidence="2">2.7.13.3</ecNumber>
    </recommendedName>
</protein>
<evidence type="ECO:0000313" key="11">
    <source>
        <dbReference type="EMBL" id="MCG5078759.1"/>
    </source>
</evidence>
<sequence length="374" mass="41276">MQTAEPEAWFGRNDSDIAIADRYRLLIDAVRDYAIFMLEPAGQVASWNPGAQRIKGYTPDEIVGKHFSVFYTPDDITSGKPARLLQTAAAQGRVEDEGWRMRKDGSRFWANVVITAIHDDEGTLVGFAKITRDLTERRRLEELEHANAASALVQQARENEQKRIAREVHDDLGQRLVALKMALAHHEGELGKALPGASYANLGALAEIASQIDALTASVRRIAANLRPSILDDFGLEAALEWLAHDFQDRYGVTVRFELDTHALDLGDFATTALFRVAQEALTNIARHARAHEVKIHLSNDERRCCLSIGDDGVGFDRGKAVRPDAFGLLGMRERMVQLGGALTVDSRPGAGVTITAELRLPVEPHQVLRPLGH</sequence>
<dbReference type="InterPro" id="IPR000014">
    <property type="entry name" value="PAS"/>
</dbReference>
<dbReference type="SMART" id="SM00091">
    <property type="entry name" value="PAS"/>
    <property type="match status" value="1"/>
</dbReference>
<accession>A0A9X1UNN4</accession>
<dbReference type="InterPro" id="IPR036890">
    <property type="entry name" value="HATPase_C_sf"/>
</dbReference>
<dbReference type="PANTHER" id="PTHR24421:SF10">
    <property type="entry name" value="NITRATE_NITRITE SENSOR PROTEIN NARQ"/>
    <property type="match status" value="1"/>
</dbReference>
<dbReference type="GO" id="GO:0000155">
    <property type="term" value="F:phosphorelay sensor kinase activity"/>
    <property type="evidence" value="ECO:0007669"/>
    <property type="project" value="InterPro"/>
</dbReference>
<dbReference type="Gene3D" id="3.30.565.10">
    <property type="entry name" value="Histidine kinase-like ATPase, C-terminal domain"/>
    <property type="match status" value="1"/>
</dbReference>
<evidence type="ECO:0000256" key="3">
    <source>
        <dbReference type="ARBA" id="ARBA00022553"/>
    </source>
</evidence>
<dbReference type="SUPFAM" id="SSF55874">
    <property type="entry name" value="ATPase domain of HSP90 chaperone/DNA topoisomerase II/histidine kinase"/>
    <property type="match status" value="1"/>
</dbReference>
<dbReference type="GO" id="GO:0005524">
    <property type="term" value="F:ATP binding"/>
    <property type="evidence" value="ECO:0007669"/>
    <property type="project" value="UniProtKB-KW"/>
</dbReference>
<evidence type="ECO:0000256" key="4">
    <source>
        <dbReference type="ARBA" id="ARBA00022679"/>
    </source>
</evidence>
<dbReference type="InterPro" id="IPR011712">
    <property type="entry name" value="Sig_transdc_His_kin_sub3_dim/P"/>
</dbReference>
<dbReference type="Pfam" id="PF13426">
    <property type="entry name" value="PAS_9"/>
    <property type="match status" value="1"/>
</dbReference>
<dbReference type="NCBIfam" id="TIGR00229">
    <property type="entry name" value="sensory_box"/>
    <property type="match status" value="1"/>
</dbReference>
<dbReference type="InterPro" id="IPR050482">
    <property type="entry name" value="Sensor_HK_TwoCompSys"/>
</dbReference>
<dbReference type="GO" id="GO:0046983">
    <property type="term" value="F:protein dimerization activity"/>
    <property type="evidence" value="ECO:0007669"/>
    <property type="project" value="InterPro"/>
</dbReference>
<dbReference type="InterPro" id="IPR001610">
    <property type="entry name" value="PAC"/>
</dbReference>
<dbReference type="CDD" id="cd00130">
    <property type="entry name" value="PAS"/>
    <property type="match status" value="1"/>
</dbReference>
<evidence type="ECO:0000256" key="8">
    <source>
        <dbReference type="ARBA" id="ARBA00023012"/>
    </source>
</evidence>
<dbReference type="SMART" id="SM00387">
    <property type="entry name" value="HATPase_c"/>
    <property type="match status" value="1"/>
</dbReference>
<keyword evidence="7" id="KW-0067">ATP-binding</keyword>
<dbReference type="PROSITE" id="PS50112">
    <property type="entry name" value="PAS"/>
    <property type="match status" value="1"/>
</dbReference>
<comment type="caution">
    <text evidence="11">The sequence shown here is derived from an EMBL/GenBank/DDBJ whole genome shotgun (WGS) entry which is preliminary data.</text>
</comment>
<dbReference type="Gene3D" id="3.30.450.20">
    <property type="entry name" value="PAS domain"/>
    <property type="match status" value="1"/>
</dbReference>
<dbReference type="CDD" id="cd16917">
    <property type="entry name" value="HATPase_UhpB-NarQ-NarX-like"/>
    <property type="match status" value="1"/>
</dbReference>
<dbReference type="AlphaFoldDB" id="A0A9X1UNN4"/>
<evidence type="ECO:0000259" key="9">
    <source>
        <dbReference type="PROSITE" id="PS50112"/>
    </source>
</evidence>
<comment type="catalytic activity">
    <reaction evidence="1">
        <text>ATP + protein L-histidine = ADP + protein N-phospho-L-histidine.</text>
        <dbReference type="EC" id="2.7.13.3"/>
    </reaction>
</comment>
<dbReference type="GO" id="GO:0016020">
    <property type="term" value="C:membrane"/>
    <property type="evidence" value="ECO:0007669"/>
    <property type="project" value="InterPro"/>
</dbReference>
<gene>
    <name evidence="11" type="ORF">L5014_36460</name>
</gene>
<evidence type="ECO:0000259" key="10">
    <source>
        <dbReference type="PROSITE" id="PS50113"/>
    </source>
</evidence>
<keyword evidence="4" id="KW-0808">Transferase</keyword>
<keyword evidence="12" id="KW-1185">Reference proteome</keyword>
<keyword evidence="3" id="KW-0597">Phosphoprotein</keyword>
<keyword evidence="8" id="KW-0902">Two-component regulatory system</keyword>
<organism evidence="11 12">
    <name type="scientific">Paraburkholderia tagetis</name>
    <dbReference type="NCBI Taxonomy" id="2913261"/>
    <lineage>
        <taxon>Bacteria</taxon>
        <taxon>Pseudomonadati</taxon>
        <taxon>Pseudomonadota</taxon>
        <taxon>Betaproteobacteria</taxon>
        <taxon>Burkholderiales</taxon>
        <taxon>Burkholderiaceae</taxon>
        <taxon>Paraburkholderia</taxon>
    </lineage>
</organism>
<dbReference type="Gene3D" id="1.20.5.1930">
    <property type="match status" value="1"/>
</dbReference>
<dbReference type="EC" id="2.7.13.3" evidence="2"/>
<dbReference type="InterPro" id="IPR000700">
    <property type="entry name" value="PAS-assoc_C"/>
</dbReference>
<feature type="domain" description="PAS" evidence="9">
    <location>
        <begin position="19"/>
        <end position="92"/>
    </location>
</feature>
<dbReference type="Proteomes" id="UP001139308">
    <property type="component" value="Unassembled WGS sequence"/>
</dbReference>
<evidence type="ECO:0000313" key="12">
    <source>
        <dbReference type="Proteomes" id="UP001139308"/>
    </source>
</evidence>
<evidence type="ECO:0000256" key="6">
    <source>
        <dbReference type="ARBA" id="ARBA00022777"/>
    </source>
</evidence>
<dbReference type="EMBL" id="JAKLJA010000071">
    <property type="protein sequence ID" value="MCG5078759.1"/>
    <property type="molecule type" value="Genomic_DNA"/>
</dbReference>
<feature type="domain" description="PAC" evidence="10">
    <location>
        <begin position="94"/>
        <end position="146"/>
    </location>
</feature>
<dbReference type="PROSITE" id="PS50113">
    <property type="entry name" value="PAC"/>
    <property type="match status" value="1"/>
</dbReference>
<dbReference type="RefSeq" id="WP_238468733.1">
    <property type="nucleotide sequence ID" value="NZ_JAKLJA010000071.1"/>
</dbReference>
<evidence type="ECO:0000256" key="1">
    <source>
        <dbReference type="ARBA" id="ARBA00000085"/>
    </source>
</evidence>
<proteinExistence type="predicted"/>